<comment type="caution">
    <text evidence="1">The sequence shown here is derived from an EMBL/GenBank/DDBJ whole genome shotgun (WGS) entry which is preliminary data.</text>
</comment>
<proteinExistence type="predicted"/>
<gene>
    <name evidence="1" type="ORF">J2W39_002941</name>
</gene>
<accession>A0AAW8EGR8</accession>
<evidence type="ECO:0000313" key="1">
    <source>
        <dbReference type="EMBL" id="MDP9971699.1"/>
    </source>
</evidence>
<reference evidence="1" key="1">
    <citation type="submission" date="2023-07" db="EMBL/GenBank/DDBJ databases">
        <title>Sorghum-associated microbial communities from plants grown in Nebraska, USA.</title>
        <authorList>
            <person name="Schachtman D."/>
        </authorList>
    </citation>
    <scope>NUCLEOTIDE SEQUENCE</scope>
    <source>
        <strain evidence="1">DS3315</strain>
    </source>
</reference>
<dbReference type="EMBL" id="JAUSRV010000007">
    <property type="protein sequence ID" value="MDP9971699.1"/>
    <property type="molecule type" value="Genomic_DNA"/>
</dbReference>
<dbReference type="RefSeq" id="WP_307594226.1">
    <property type="nucleotide sequence ID" value="NZ_JAUSRV010000007.1"/>
</dbReference>
<protein>
    <submittedName>
        <fullName evidence="1">Uncharacterized protein</fullName>
    </submittedName>
</protein>
<dbReference type="AlphaFoldDB" id="A0AAW8EGR8"/>
<sequence length="83" mass="8849">MDTQLLMRIGRMTPPRRLTLSADVAAAKRLAASGMIEVTLEVQGKAKRLALQVVHVEAITREGASAIAIEKACARKNAALPTP</sequence>
<evidence type="ECO:0000313" key="2">
    <source>
        <dbReference type="Proteomes" id="UP001224845"/>
    </source>
</evidence>
<name>A0AAW8EGR8_VARPD</name>
<dbReference type="Proteomes" id="UP001224845">
    <property type="component" value="Unassembled WGS sequence"/>
</dbReference>
<organism evidence="1 2">
    <name type="scientific">Variovorax paradoxus</name>
    <dbReference type="NCBI Taxonomy" id="34073"/>
    <lineage>
        <taxon>Bacteria</taxon>
        <taxon>Pseudomonadati</taxon>
        <taxon>Pseudomonadota</taxon>
        <taxon>Betaproteobacteria</taxon>
        <taxon>Burkholderiales</taxon>
        <taxon>Comamonadaceae</taxon>
        <taxon>Variovorax</taxon>
    </lineage>
</organism>